<evidence type="ECO:0000256" key="1">
    <source>
        <dbReference type="SAM" id="SignalP"/>
    </source>
</evidence>
<gene>
    <name evidence="2" type="ORF">DKG74_02150</name>
</gene>
<dbReference type="PANTHER" id="PTHR48098:SF1">
    <property type="entry name" value="DIACYLGLYCEROL ACYLTRANSFERASE_MYCOLYLTRANSFERASE AG85A"/>
    <property type="match status" value="1"/>
</dbReference>
<dbReference type="PANTHER" id="PTHR48098">
    <property type="entry name" value="ENTEROCHELIN ESTERASE-RELATED"/>
    <property type="match status" value="1"/>
</dbReference>
<keyword evidence="3" id="KW-1185">Reference proteome</keyword>
<keyword evidence="1" id="KW-0732">Signal</keyword>
<dbReference type="InterPro" id="IPR050583">
    <property type="entry name" value="Mycobacterial_A85_antigen"/>
</dbReference>
<dbReference type="RefSeq" id="WP_109902637.1">
    <property type="nucleotide sequence ID" value="NZ_QGLE01000001.1"/>
</dbReference>
<dbReference type="Gene3D" id="3.40.50.1820">
    <property type="entry name" value="alpha/beta hydrolase"/>
    <property type="match status" value="1"/>
</dbReference>
<dbReference type="OrthoDB" id="9784036at2"/>
<dbReference type="SUPFAM" id="SSF53474">
    <property type="entry name" value="alpha/beta-Hydrolases"/>
    <property type="match status" value="1"/>
</dbReference>
<reference evidence="2 3" key="1">
    <citation type="submission" date="2018-05" db="EMBL/GenBank/DDBJ databases">
        <title>Zavarzinia sp. HR-AS.</title>
        <authorList>
            <person name="Lee Y."/>
            <person name="Jeon C.O."/>
        </authorList>
    </citation>
    <scope>NUCLEOTIDE SEQUENCE [LARGE SCALE GENOMIC DNA]</scope>
    <source>
        <strain evidence="2 3">HR-AS</strain>
    </source>
</reference>
<organism evidence="2 3">
    <name type="scientific">Zavarzinia aquatilis</name>
    <dbReference type="NCBI Taxonomy" id="2211142"/>
    <lineage>
        <taxon>Bacteria</taxon>
        <taxon>Pseudomonadati</taxon>
        <taxon>Pseudomonadota</taxon>
        <taxon>Alphaproteobacteria</taxon>
        <taxon>Rhodospirillales</taxon>
        <taxon>Zavarziniaceae</taxon>
        <taxon>Zavarzinia</taxon>
    </lineage>
</organism>
<dbReference type="InterPro" id="IPR029058">
    <property type="entry name" value="AB_hydrolase_fold"/>
</dbReference>
<feature type="chain" id="PRO_5016329289" evidence="1">
    <location>
        <begin position="21"/>
        <end position="317"/>
    </location>
</feature>
<name>A0A317ELF1_9PROT</name>
<dbReference type="Proteomes" id="UP000245461">
    <property type="component" value="Unassembled WGS sequence"/>
</dbReference>
<evidence type="ECO:0000313" key="2">
    <source>
        <dbReference type="EMBL" id="PWR26045.1"/>
    </source>
</evidence>
<dbReference type="GO" id="GO:0016747">
    <property type="term" value="F:acyltransferase activity, transferring groups other than amino-acyl groups"/>
    <property type="evidence" value="ECO:0007669"/>
    <property type="project" value="TreeGrafter"/>
</dbReference>
<dbReference type="EMBL" id="QGLE01000001">
    <property type="protein sequence ID" value="PWR26045.1"/>
    <property type="molecule type" value="Genomic_DNA"/>
</dbReference>
<feature type="signal peptide" evidence="1">
    <location>
        <begin position="1"/>
        <end position="20"/>
    </location>
</feature>
<accession>A0A317ELF1</accession>
<protein>
    <submittedName>
        <fullName evidence="2">Esterase family protein</fullName>
    </submittedName>
</protein>
<evidence type="ECO:0000313" key="3">
    <source>
        <dbReference type="Proteomes" id="UP000245461"/>
    </source>
</evidence>
<dbReference type="AlphaFoldDB" id="A0A317ELF1"/>
<comment type="caution">
    <text evidence="2">The sequence shown here is derived from an EMBL/GenBank/DDBJ whole genome shotgun (WGS) entry which is preliminary data.</text>
</comment>
<sequence>MIRLFLALLLFALAPVTVRAGTIEAYQVVQHETGLPLVASVYRPSGPPPAGGWPVLYLLHGYNGDERSWPDLGGIGPTLDRLIGTGAIPPLLVVMPRAGNSWYVNSRDVGGPGDIETAIVDDLRQGIEAAYPVRHDRGGRAIAGLSMGGFGALHLAFAHPDLFAAVASLSGAIWHNVPPEDMDKSPDALALIQDSAYFHRLDATTVTSGIVLLNDGPHFNGAFGTPFDPRRFNRLNVFTLLEEQRARGRTLPAIYLASGDDDGLQLWRGTLALFETLRADGIPSQLRITDGAHDWSLWRQSIEGALIFIAGNLTSPP</sequence>
<proteinExistence type="predicted"/>
<dbReference type="InterPro" id="IPR000801">
    <property type="entry name" value="Esterase-like"/>
</dbReference>
<dbReference type="Pfam" id="PF00756">
    <property type="entry name" value="Esterase"/>
    <property type="match status" value="1"/>
</dbReference>